<dbReference type="Pfam" id="PF05623">
    <property type="entry name" value="DUF789"/>
    <property type="match status" value="1"/>
</dbReference>
<comment type="caution">
    <text evidence="2">The sequence shown here is derived from an EMBL/GenBank/DDBJ whole genome shotgun (WGS) entry which is preliminary data.</text>
</comment>
<dbReference type="OrthoDB" id="1896065at2759"/>
<dbReference type="PANTHER" id="PTHR31343:SF42">
    <property type="entry name" value="T15D22.8"/>
    <property type="match status" value="1"/>
</dbReference>
<dbReference type="PANTHER" id="PTHR31343">
    <property type="entry name" value="T15D22.8"/>
    <property type="match status" value="1"/>
</dbReference>
<evidence type="ECO:0000313" key="3">
    <source>
        <dbReference type="Proteomes" id="UP000825935"/>
    </source>
</evidence>
<sequence length="354" mass="40036">MEPAAISFSRRAEYPVRYRPKKSPQSTMDSEEEMRASRGGLANSNAKVDTMSNLYHFLQHTTPRVSCQSLSKSCIRGLPSQGTRECGKDFFSLNDLWESYDEWSAYGAGVPILLNSRESVMQYYVPYLSGIQLYADSRRSLTTKGRRRLGDDSDGSEVDYRDSNSEGSSSDGEREGISKHAEWIGSNIIERDQTGERLLFEYFESAVPSHRVPLFDKIRTLAAQFPGVKTLCSNELSESSWFSVAWYPIYRIPMGPTLKDLTACFLTYHSLSTLGTGRSTEAYGSHSVCGSQILLHPFGLAGYKFRGPVWSLMGARDQRQTSSLLRSSFDWLRRLHVRHPDFDYFMAHATPSRN</sequence>
<dbReference type="AlphaFoldDB" id="A0A8T2THD0"/>
<organism evidence="2 3">
    <name type="scientific">Ceratopteris richardii</name>
    <name type="common">Triangle waterfern</name>
    <dbReference type="NCBI Taxonomy" id="49495"/>
    <lineage>
        <taxon>Eukaryota</taxon>
        <taxon>Viridiplantae</taxon>
        <taxon>Streptophyta</taxon>
        <taxon>Embryophyta</taxon>
        <taxon>Tracheophyta</taxon>
        <taxon>Polypodiopsida</taxon>
        <taxon>Polypodiidae</taxon>
        <taxon>Polypodiales</taxon>
        <taxon>Pteridineae</taxon>
        <taxon>Pteridaceae</taxon>
        <taxon>Parkerioideae</taxon>
        <taxon>Ceratopteris</taxon>
    </lineage>
</organism>
<feature type="region of interest" description="Disordered" evidence="1">
    <location>
        <begin position="17"/>
        <end position="39"/>
    </location>
</feature>
<name>A0A8T2THD0_CERRI</name>
<dbReference type="Proteomes" id="UP000825935">
    <property type="component" value="Chromosome 13"/>
</dbReference>
<accession>A0A8T2THD0</accession>
<dbReference type="InterPro" id="IPR008507">
    <property type="entry name" value="DUF789"/>
</dbReference>
<proteinExistence type="predicted"/>
<dbReference type="EMBL" id="CM035418">
    <property type="protein sequence ID" value="KAH7421186.1"/>
    <property type="molecule type" value="Genomic_DNA"/>
</dbReference>
<gene>
    <name evidence="2" type="ORF">KP509_13G044600</name>
</gene>
<evidence type="ECO:0000313" key="2">
    <source>
        <dbReference type="EMBL" id="KAH7421186.1"/>
    </source>
</evidence>
<keyword evidence="3" id="KW-1185">Reference proteome</keyword>
<evidence type="ECO:0000256" key="1">
    <source>
        <dbReference type="SAM" id="MobiDB-lite"/>
    </source>
</evidence>
<protein>
    <submittedName>
        <fullName evidence="2">Uncharacterized protein</fullName>
    </submittedName>
</protein>
<feature type="region of interest" description="Disordered" evidence="1">
    <location>
        <begin position="144"/>
        <end position="176"/>
    </location>
</feature>
<reference evidence="2" key="1">
    <citation type="submission" date="2021-08" db="EMBL/GenBank/DDBJ databases">
        <title>WGS assembly of Ceratopteris richardii.</title>
        <authorList>
            <person name="Marchant D.B."/>
            <person name="Chen G."/>
            <person name="Jenkins J."/>
            <person name="Shu S."/>
            <person name="Leebens-Mack J."/>
            <person name="Grimwood J."/>
            <person name="Schmutz J."/>
            <person name="Soltis P."/>
            <person name="Soltis D."/>
            <person name="Chen Z.-H."/>
        </authorList>
    </citation>
    <scope>NUCLEOTIDE SEQUENCE</scope>
    <source>
        <strain evidence="2">Whitten #5841</strain>
        <tissue evidence="2">Leaf</tissue>
    </source>
</reference>
<dbReference type="OMA" id="DYQFFAS"/>